<dbReference type="PANTHER" id="PTHR43664:SF1">
    <property type="entry name" value="BETA-METHYLMALYL-COA DEHYDRATASE"/>
    <property type="match status" value="1"/>
</dbReference>
<dbReference type="SUPFAM" id="SSF54637">
    <property type="entry name" value="Thioesterase/thiol ester dehydrase-isomerase"/>
    <property type="match status" value="1"/>
</dbReference>
<gene>
    <name evidence="2" type="ORF">D7Y13_16005</name>
</gene>
<dbReference type="EMBL" id="RAWI01000104">
    <property type="protein sequence ID" value="RKI08429.1"/>
    <property type="molecule type" value="Genomic_DNA"/>
</dbReference>
<evidence type="ECO:0000259" key="1">
    <source>
        <dbReference type="Pfam" id="PF01575"/>
    </source>
</evidence>
<proteinExistence type="predicted"/>
<dbReference type="Gene3D" id="3.10.129.10">
    <property type="entry name" value="Hotdog Thioesterase"/>
    <property type="match status" value="1"/>
</dbReference>
<sequence length="158" mass="17115">MDSTQMGEQKALFLDDLQVGQRFTSGTHALDAEQIRAFAREFDPQGFHLDDEAARDTLFEGLAASGWHTAAITMKLNVQGGLPFRGGIVGAGGEIRWPKPTRPGDVLHVESEVVEITPSRTNPARGIATVRSETRNQKGDVVQVLTAKLVLPRRPASG</sequence>
<dbReference type="InterPro" id="IPR029069">
    <property type="entry name" value="HotDog_dom_sf"/>
</dbReference>
<dbReference type="CDD" id="cd03454">
    <property type="entry name" value="YdeM"/>
    <property type="match status" value="1"/>
</dbReference>
<reference evidence="2 3" key="1">
    <citation type="submission" date="2018-09" db="EMBL/GenBank/DDBJ databases">
        <authorList>
            <person name="Livingstone P.G."/>
            <person name="Whitworth D.E."/>
        </authorList>
    </citation>
    <scope>NUCLEOTIDE SEQUENCE [LARGE SCALE GENOMIC DNA]</scope>
    <source>
        <strain evidence="2 3">CA031B</strain>
    </source>
</reference>
<dbReference type="Pfam" id="PF01575">
    <property type="entry name" value="MaoC_dehydratas"/>
    <property type="match status" value="1"/>
</dbReference>
<comment type="caution">
    <text evidence="2">The sequence shown here is derived from an EMBL/GenBank/DDBJ whole genome shotgun (WGS) entry which is preliminary data.</text>
</comment>
<dbReference type="InterPro" id="IPR052342">
    <property type="entry name" value="MCH/BMMD"/>
</dbReference>
<name>A0ABX9QHQ6_9BACT</name>
<protein>
    <submittedName>
        <fullName evidence="2">MaoC family dehydratase</fullName>
    </submittedName>
</protein>
<keyword evidence="3" id="KW-1185">Reference proteome</keyword>
<accession>A0ABX9QHQ6</accession>
<dbReference type="PANTHER" id="PTHR43664">
    <property type="entry name" value="MONOAMINE OXIDASE-RELATED"/>
    <property type="match status" value="1"/>
</dbReference>
<organism evidence="2 3">
    <name type="scientific">Corallococcus praedator</name>
    <dbReference type="NCBI Taxonomy" id="2316724"/>
    <lineage>
        <taxon>Bacteria</taxon>
        <taxon>Pseudomonadati</taxon>
        <taxon>Myxococcota</taxon>
        <taxon>Myxococcia</taxon>
        <taxon>Myxococcales</taxon>
        <taxon>Cystobacterineae</taxon>
        <taxon>Myxococcaceae</taxon>
        <taxon>Corallococcus</taxon>
    </lineage>
</organism>
<evidence type="ECO:0000313" key="3">
    <source>
        <dbReference type="Proteomes" id="UP000278907"/>
    </source>
</evidence>
<feature type="domain" description="MaoC-like" evidence="1">
    <location>
        <begin position="27"/>
        <end position="132"/>
    </location>
</feature>
<evidence type="ECO:0000313" key="2">
    <source>
        <dbReference type="EMBL" id="RKI08429.1"/>
    </source>
</evidence>
<dbReference type="Proteomes" id="UP000278907">
    <property type="component" value="Unassembled WGS sequence"/>
</dbReference>
<dbReference type="InterPro" id="IPR002539">
    <property type="entry name" value="MaoC-like_dom"/>
</dbReference>